<dbReference type="Proteomes" id="UP000235703">
    <property type="component" value="Unassembled WGS sequence"/>
</dbReference>
<organism evidence="1 2">
    <name type="scientific">Brevibacterium luteolum</name>
    <dbReference type="NCBI Taxonomy" id="199591"/>
    <lineage>
        <taxon>Bacteria</taxon>
        <taxon>Bacillati</taxon>
        <taxon>Actinomycetota</taxon>
        <taxon>Actinomycetes</taxon>
        <taxon>Micrococcales</taxon>
        <taxon>Brevibacteriaceae</taxon>
        <taxon>Brevibacterium</taxon>
    </lineage>
</organism>
<reference evidence="1 2" key="1">
    <citation type="submission" date="2017-09" db="EMBL/GenBank/DDBJ databases">
        <title>Bacterial strain isolated from the female urinary microbiota.</title>
        <authorList>
            <person name="Thomas-White K."/>
            <person name="Kumar N."/>
            <person name="Forster S."/>
            <person name="Putonti C."/>
            <person name="Lawley T."/>
            <person name="Wolfe A.J."/>
        </authorList>
    </citation>
    <scope>NUCLEOTIDE SEQUENCE [LARGE SCALE GENOMIC DNA]</scope>
    <source>
        <strain evidence="1 2">UMB0680</strain>
    </source>
</reference>
<proteinExistence type="predicted"/>
<protein>
    <submittedName>
        <fullName evidence="1">Uncharacterized protein</fullName>
    </submittedName>
</protein>
<gene>
    <name evidence="1" type="ORF">CJ198_03860</name>
</gene>
<keyword evidence="2" id="KW-1185">Reference proteome</keyword>
<evidence type="ECO:0000313" key="1">
    <source>
        <dbReference type="EMBL" id="PMB98486.1"/>
    </source>
</evidence>
<evidence type="ECO:0000313" key="2">
    <source>
        <dbReference type="Proteomes" id="UP000235703"/>
    </source>
</evidence>
<accession>A0A2N6PII0</accession>
<dbReference type="RefSeq" id="WP_102161011.1">
    <property type="nucleotide sequence ID" value="NZ_PNFZ01000002.1"/>
</dbReference>
<dbReference type="AlphaFoldDB" id="A0A2N6PII0"/>
<sequence>MTEFKVGDIVRMTKGEPDKPGYRVDVRTVTEGYSESPEINLLTLRAFENARWTVELIERPAPPLPTKPNALGWATVDGRRYLARLSYDQWELYNTDGVLGATPHPSAIEGFEEAVLIPKELADKVVSWSNDAHRRGWLAGSILQQVADHLKGQDDE</sequence>
<comment type="caution">
    <text evidence="1">The sequence shown here is derived from an EMBL/GenBank/DDBJ whole genome shotgun (WGS) entry which is preliminary data.</text>
</comment>
<name>A0A2N6PII0_9MICO</name>
<dbReference type="EMBL" id="PNFZ01000002">
    <property type="protein sequence ID" value="PMB98486.1"/>
    <property type="molecule type" value="Genomic_DNA"/>
</dbReference>